<evidence type="ECO:0000313" key="1">
    <source>
        <dbReference type="EMBL" id="OTP74991.1"/>
    </source>
</evidence>
<dbReference type="PANTHER" id="PTHR38785:SF1">
    <property type="entry name" value="HOMOLOG OF VIRK"/>
    <property type="match status" value="1"/>
</dbReference>
<gene>
    <name evidence="1" type="ORF">PAMC26510_15615</name>
</gene>
<comment type="caution">
    <text evidence="1">The sequence shown here is derived from an EMBL/GenBank/DDBJ whole genome shotgun (WGS) entry which is preliminary data.</text>
</comment>
<dbReference type="RefSeq" id="WP_086381743.1">
    <property type="nucleotide sequence ID" value="NZ_NBTY01000078.1"/>
</dbReference>
<evidence type="ECO:0000313" key="2">
    <source>
        <dbReference type="Proteomes" id="UP000194546"/>
    </source>
</evidence>
<dbReference type="PANTHER" id="PTHR38785">
    <property type="entry name" value="HOMOLOG OF VIRK"/>
    <property type="match status" value="1"/>
</dbReference>
<accession>A0A242MU75</accession>
<dbReference type="Pfam" id="PF04393">
    <property type="entry name" value="DUF535"/>
    <property type="match status" value="1"/>
</dbReference>
<proteinExistence type="predicted"/>
<name>A0A242MU75_CABSO</name>
<protein>
    <submittedName>
        <fullName evidence="1">Virulence factor VirK</fullName>
    </submittedName>
</protein>
<sequence length="324" mass="37192">MPLFFEWFGAGSQSFAGWFARIANSCATINHASRILYPGTSRFARWRRIRFWLRSLLWWRTTTTWLERCATSPLSSLVQRQPVALERMHRPFLHGCFNARERLEASLDHCAITQQRAPRLANRIAIEGRVSIARISVDADSWDVSLESIGHFQREGDWSLCIRDASGRRVVSCTFSLAYLGGKVLRPRMCIGAVQGPDKSMNGRDLFRTLTKKWLGLRPKVFAIYLAQNVAQTLGMGSTFIVSKHAHVYSNWRYCLRKKRVSADYDNLSRECGAFATWNGWFVLAPPRLNLADRDDSAKGNALRRKRNALREDVVLQIRERLRA</sequence>
<dbReference type="EMBL" id="NBTY01000078">
    <property type="protein sequence ID" value="OTP74991.1"/>
    <property type="molecule type" value="Genomic_DNA"/>
</dbReference>
<dbReference type="GO" id="GO:0006974">
    <property type="term" value="P:DNA damage response"/>
    <property type="evidence" value="ECO:0007669"/>
    <property type="project" value="TreeGrafter"/>
</dbReference>
<organism evidence="1 2">
    <name type="scientific">Caballeronia sordidicola</name>
    <name type="common">Burkholderia sordidicola</name>
    <dbReference type="NCBI Taxonomy" id="196367"/>
    <lineage>
        <taxon>Bacteria</taxon>
        <taxon>Pseudomonadati</taxon>
        <taxon>Pseudomonadota</taxon>
        <taxon>Betaproteobacteria</taxon>
        <taxon>Burkholderiales</taxon>
        <taxon>Burkholderiaceae</taxon>
        <taxon>Caballeronia</taxon>
    </lineage>
</organism>
<dbReference type="Proteomes" id="UP000194546">
    <property type="component" value="Unassembled WGS sequence"/>
</dbReference>
<dbReference type="InterPro" id="IPR007488">
    <property type="entry name" value="DUF535"/>
</dbReference>
<dbReference type="AlphaFoldDB" id="A0A242MU75"/>
<reference evidence="1 2" key="1">
    <citation type="submission" date="2017-03" db="EMBL/GenBank/DDBJ databases">
        <title>Genome analysis of strain PAMC 26510.</title>
        <authorList>
            <person name="Oh H.-M."/>
            <person name="Yang J.-A."/>
        </authorList>
    </citation>
    <scope>NUCLEOTIDE SEQUENCE [LARGE SCALE GENOMIC DNA]</scope>
    <source>
        <strain evidence="1 2">PAMC 26510</strain>
    </source>
</reference>